<evidence type="ECO:0000313" key="3">
    <source>
        <dbReference type="Proteomes" id="UP001162972"/>
    </source>
</evidence>
<evidence type="ECO:0000313" key="2">
    <source>
        <dbReference type="EMBL" id="KAJ6416240.1"/>
    </source>
</evidence>
<comment type="caution">
    <text evidence="2">The sequence shown here is derived from an EMBL/GenBank/DDBJ whole genome shotgun (WGS) entry which is preliminary data.</text>
</comment>
<gene>
    <name evidence="2" type="ORF">OIU84_004945</name>
</gene>
<dbReference type="PANTHER" id="PTHR38386:SF6">
    <property type="entry name" value="OS05G0426900 PROTEIN"/>
    <property type="match status" value="1"/>
</dbReference>
<dbReference type="EMBL" id="JAPFFJ010000012">
    <property type="protein sequence ID" value="KAJ6416240.1"/>
    <property type="molecule type" value="Genomic_DNA"/>
</dbReference>
<proteinExistence type="predicted"/>
<accession>A0AAD6K3C9</accession>
<organism evidence="2 3">
    <name type="scientific">Salix udensis</name>
    <dbReference type="NCBI Taxonomy" id="889485"/>
    <lineage>
        <taxon>Eukaryota</taxon>
        <taxon>Viridiplantae</taxon>
        <taxon>Streptophyta</taxon>
        <taxon>Embryophyta</taxon>
        <taxon>Tracheophyta</taxon>
        <taxon>Spermatophyta</taxon>
        <taxon>Magnoliopsida</taxon>
        <taxon>eudicotyledons</taxon>
        <taxon>Gunneridae</taxon>
        <taxon>Pentapetalae</taxon>
        <taxon>rosids</taxon>
        <taxon>fabids</taxon>
        <taxon>Malpighiales</taxon>
        <taxon>Salicaceae</taxon>
        <taxon>Saliceae</taxon>
        <taxon>Salix</taxon>
    </lineage>
</organism>
<feature type="region of interest" description="Disordered" evidence="1">
    <location>
        <begin position="46"/>
        <end position="129"/>
    </location>
</feature>
<dbReference type="AlphaFoldDB" id="A0AAD6K3C9"/>
<dbReference type="Proteomes" id="UP001162972">
    <property type="component" value="Chromosome 3"/>
</dbReference>
<protein>
    <submittedName>
        <fullName evidence="2">Uncharacterized protein</fullName>
    </submittedName>
</protein>
<sequence length="142" mass="15298">MTANYSKIIIFGPSKSRSTDFSDLSPALPAPAKSIKNIAGAGDSLSVLREDEESNAGEGSRVKLGRSSSVSSSSVKRAFSMRRSSSVSERYCRIHDQPATLSPPTRDDEDGSSDTMESTTRSVKKKHGRGRILKACKKLFGL</sequence>
<name>A0AAD6K3C9_9ROSI</name>
<reference evidence="2 3" key="1">
    <citation type="journal article" date="2023" name="Int. J. Mol. Sci.">
        <title>De Novo Assembly and Annotation of 11 Diverse Shrub Willow (Salix) Genomes Reveals Novel Gene Organization in Sex-Linked Regions.</title>
        <authorList>
            <person name="Hyden B."/>
            <person name="Feng K."/>
            <person name="Yates T.B."/>
            <person name="Jawdy S."/>
            <person name="Cereghino C."/>
            <person name="Smart L.B."/>
            <person name="Muchero W."/>
        </authorList>
    </citation>
    <scope>NUCLEOTIDE SEQUENCE [LARGE SCALE GENOMIC DNA]</scope>
    <source>
        <tissue evidence="2">Shoot tip</tissue>
    </source>
</reference>
<evidence type="ECO:0000256" key="1">
    <source>
        <dbReference type="SAM" id="MobiDB-lite"/>
    </source>
</evidence>
<feature type="region of interest" description="Disordered" evidence="1">
    <location>
        <begin position="14"/>
        <end position="34"/>
    </location>
</feature>
<keyword evidence="3" id="KW-1185">Reference proteome</keyword>
<dbReference type="PANTHER" id="PTHR38386">
    <property type="entry name" value="OS05G0426900 PROTEIN"/>
    <property type="match status" value="1"/>
</dbReference>